<dbReference type="EMBL" id="CACTIH010001886">
    <property type="protein sequence ID" value="CAA2967565.1"/>
    <property type="molecule type" value="Genomic_DNA"/>
</dbReference>
<dbReference type="Proteomes" id="UP000594638">
    <property type="component" value="Unassembled WGS sequence"/>
</dbReference>
<organism evidence="2 3">
    <name type="scientific">Olea europaea subsp. europaea</name>
    <dbReference type="NCBI Taxonomy" id="158383"/>
    <lineage>
        <taxon>Eukaryota</taxon>
        <taxon>Viridiplantae</taxon>
        <taxon>Streptophyta</taxon>
        <taxon>Embryophyta</taxon>
        <taxon>Tracheophyta</taxon>
        <taxon>Spermatophyta</taxon>
        <taxon>Magnoliopsida</taxon>
        <taxon>eudicotyledons</taxon>
        <taxon>Gunneridae</taxon>
        <taxon>Pentapetalae</taxon>
        <taxon>asterids</taxon>
        <taxon>lamiids</taxon>
        <taxon>Lamiales</taxon>
        <taxon>Oleaceae</taxon>
        <taxon>Oleeae</taxon>
        <taxon>Olea</taxon>
    </lineage>
</organism>
<feature type="compositionally biased region" description="Polar residues" evidence="1">
    <location>
        <begin position="43"/>
        <end position="53"/>
    </location>
</feature>
<feature type="compositionally biased region" description="Basic and acidic residues" evidence="1">
    <location>
        <begin position="115"/>
        <end position="127"/>
    </location>
</feature>
<keyword evidence="3" id="KW-1185">Reference proteome</keyword>
<feature type="compositionally biased region" description="Basic and acidic residues" evidence="1">
    <location>
        <begin position="84"/>
        <end position="102"/>
    </location>
</feature>
<dbReference type="AlphaFoldDB" id="A0A8S0QI82"/>
<comment type="caution">
    <text evidence="2">The sequence shown here is derived from an EMBL/GenBank/DDBJ whole genome shotgun (WGS) entry which is preliminary data.</text>
</comment>
<gene>
    <name evidence="2" type="ORF">OLEA9_A107858</name>
</gene>
<evidence type="ECO:0000313" key="2">
    <source>
        <dbReference type="EMBL" id="CAA2967565.1"/>
    </source>
</evidence>
<name>A0A8S0QI82_OLEEU</name>
<evidence type="ECO:0000313" key="3">
    <source>
        <dbReference type="Proteomes" id="UP000594638"/>
    </source>
</evidence>
<proteinExistence type="predicted"/>
<protein>
    <submittedName>
        <fullName evidence="2">Uncharacterized protein</fullName>
    </submittedName>
</protein>
<feature type="region of interest" description="Disordered" evidence="1">
    <location>
        <begin position="64"/>
        <end position="127"/>
    </location>
</feature>
<evidence type="ECO:0000256" key="1">
    <source>
        <dbReference type="SAM" id="MobiDB-lite"/>
    </source>
</evidence>
<reference evidence="2 3" key="1">
    <citation type="submission" date="2019-12" db="EMBL/GenBank/DDBJ databases">
        <authorList>
            <person name="Alioto T."/>
            <person name="Alioto T."/>
            <person name="Gomez Garrido J."/>
        </authorList>
    </citation>
    <scope>NUCLEOTIDE SEQUENCE [LARGE SCALE GENOMIC DNA]</scope>
</reference>
<dbReference type="Gramene" id="OE9A107858T1">
    <property type="protein sequence ID" value="OE9A107858C1"/>
    <property type="gene ID" value="OE9A107858"/>
</dbReference>
<feature type="region of interest" description="Disordered" evidence="1">
    <location>
        <begin position="38"/>
        <end position="57"/>
    </location>
</feature>
<accession>A0A8S0QI82</accession>
<sequence length="127" mass="14298">MLPESLFVVVRDKGDQSLQSAILAHSIDFEEVRTTVPYEPSKATPTSGSFQESTPPPIRLYHVKRDEETTPLPTPIAGNNWVKGKRDTEEEQPEHPEGKRVNPDPIEEVQAPIDRTAKDKPLKYHTS</sequence>